<comment type="similarity">
    <text evidence="4 14">In the N-terminal section; belongs to the cytidine and deoxycytidylate deaminase family.</text>
</comment>
<dbReference type="InterPro" id="IPR024072">
    <property type="entry name" value="DHFR-like_dom_sf"/>
</dbReference>
<comment type="catalytic activity">
    <reaction evidence="13 14">
        <text>2,5-diamino-6-hydroxy-4-(5-phosphoribosylamino)-pyrimidine + H2O + H(+) = 5-amino-6-(5-phospho-D-ribosylamino)uracil + NH4(+)</text>
        <dbReference type="Rhea" id="RHEA:21868"/>
        <dbReference type="ChEBI" id="CHEBI:15377"/>
        <dbReference type="ChEBI" id="CHEBI:15378"/>
        <dbReference type="ChEBI" id="CHEBI:28938"/>
        <dbReference type="ChEBI" id="CHEBI:58453"/>
        <dbReference type="ChEBI" id="CHEBI:58614"/>
        <dbReference type="EC" id="3.5.4.26"/>
    </reaction>
</comment>
<accession>A0ABP7FB32</accession>
<dbReference type="PIRSF" id="PIRSF006769">
    <property type="entry name" value="RibD"/>
    <property type="match status" value="1"/>
</dbReference>
<dbReference type="Gene3D" id="3.40.140.10">
    <property type="entry name" value="Cytidine Deaminase, domain 2"/>
    <property type="match status" value="1"/>
</dbReference>
<comment type="cofactor">
    <cofactor evidence="14">
        <name>Zn(2+)</name>
        <dbReference type="ChEBI" id="CHEBI:29105"/>
    </cofactor>
    <text evidence="14">Binds 1 zinc ion.</text>
</comment>
<evidence type="ECO:0000256" key="9">
    <source>
        <dbReference type="ARBA" id="ARBA00022857"/>
    </source>
</evidence>
<keyword evidence="17" id="KW-1185">Reference proteome</keyword>
<sequence length="344" mass="38034">MNHYMKMALQLAQMTSGQTGTNPAVGAVIVKDGKIIGMGAHLGYGEPHAERQALAACNTDPAGSDMYVTLEPCSHHGKTPPCTEAIIAAGIKKVYYAAKDENVEVRGHEVLDATGVQVAHQQETEIDSFYHPFFTHLKRKYPVITLKCAMSLDGKLALCDGTSKWITGEAARYDAHEERHVHDGILVGGTTLLRDNPRLTARVYGGGNSPVPIILLGDGMLHDHLHIFDHDSRPIIFTTNEMNMKYSDRCDLRVGERPLEEVLKVLYEEGISTLFIEGGASTLTSFIEQELYDRIILYIAPKLFGESGYGLYQSQVPKMESVVQLDLEKVESLESDLKLTYRKA</sequence>
<evidence type="ECO:0000256" key="5">
    <source>
        <dbReference type="ARBA" id="ARBA00007417"/>
    </source>
</evidence>
<name>A0ABP7FB32_9STAP</name>
<dbReference type="NCBIfam" id="TIGR00326">
    <property type="entry name" value="eubact_ribD"/>
    <property type="match status" value="1"/>
</dbReference>
<evidence type="ECO:0000256" key="7">
    <source>
        <dbReference type="ARBA" id="ARBA00022723"/>
    </source>
</evidence>
<keyword evidence="6 14" id="KW-0686">Riboflavin biosynthesis</keyword>
<evidence type="ECO:0000256" key="8">
    <source>
        <dbReference type="ARBA" id="ARBA00022833"/>
    </source>
</evidence>
<dbReference type="EC" id="3.5.4.26" evidence="14"/>
<dbReference type="InterPro" id="IPR002734">
    <property type="entry name" value="RibDG_C"/>
</dbReference>
<dbReference type="SUPFAM" id="SSF53927">
    <property type="entry name" value="Cytidine deaminase-like"/>
    <property type="match status" value="1"/>
</dbReference>
<keyword evidence="9 14" id="KW-0521">NADP</keyword>
<evidence type="ECO:0000256" key="10">
    <source>
        <dbReference type="ARBA" id="ARBA00023002"/>
    </source>
</evidence>
<dbReference type="Pfam" id="PF00383">
    <property type="entry name" value="dCMP_cyt_deam_1"/>
    <property type="match status" value="1"/>
</dbReference>
<keyword evidence="10 14" id="KW-0560">Oxidoreductase</keyword>
<dbReference type="RefSeq" id="WP_344704554.1">
    <property type="nucleotide sequence ID" value="NZ_BAABCK010000070.1"/>
</dbReference>
<dbReference type="InterPro" id="IPR050765">
    <property type="entry name" value="Riboflavin_Biosynth_HTPR"/>
</dbReference>
<comment type="pathway">
    <text evidence="3 14">Cofactor biosynthesis; riboflavin biosynthesis; 5-amino-6-(D-ribitylamino)uracil from GTP: step 3/4.</text>
</comment>
<dbReference type="InterPro" id="IPR002125">
    <property type="entry name" value="CMP_dCMP_dom"/>
</dbReference>
<dbReference type="InterPro" id="IPR016192">
    <property type="entry name" value="APOBEC/CMP_deaminase_Zn-bd"/>
</dbReference>
<evidence type="ECO:0000256" key="2">
    <source>
        <dbReference type="ARBA" id="ARBA00004882"/>
    </source>
</evidence>
<evidence type="ECO:0000256" key="3">
    <source>
        <dbReference type="ARBA" id="ARBA00004910"/>
    </source>
</evidence>
<dbReference type="InterPro" id="IPR016193">
    <property type="entry name" value="Cytidine_deaminase-like"/>
</dbReference>
<evidence type="ECO:0000256" key="6">
    <source>
        <dbReference type="ARBA" id="ARBA00022619"/>
    </source>
</evidence>
<dbReference type="PANTHER" id="PTHR38011">
    <property type="entry name" value="DIHYDROFOLATE REDUCTASE FAMILY PROTEIN (AFU_ORTHOLOGUE AFUA_8G06820)"/>
    <property type="match status" value="1"/>
</dbReference>
<evidence type="ECO:0000259" key="15">
    <source>
        <dbReference type="PROSITE" id="PS51747"/>
    </source>
</evidence>
<reference evidence="17" key="1">
    <citation type="journal article" date="2019" name="Int. J. Syst. Evol. Microbiol.">
        <title>The Global Catalogue of Microorganisms (GCM) 10K type strain sequencing project: providing services to taxonomists for standard genome sequencing and annotation.</title>
        <authorList>
            <consortium name="The Broad Institute Genomics Platform"/>
            <consortium name="The Broad Institute Genome Sequencing Center for Infectious Disease"/>
            <person name="Wu L."/>
            <person name="Ma J."/>
        </authorList>
    </citation>
    <scope>NUCLEOTIDE SEQUENCE [LARGE SCALE GENOMIC DNA]</scope>
    <source>
        <strain evidence="17">JCM 16981</strain>
    </source>
</reference>
<evidence type="ECO:0000256" key="13">
    <source>
        <dbReference type="ARBA" id="ARBA00049886"/>
    </source>
</evidence>
<evidence type="ECO:0000313" key="17">
    <source>
        <dbReference type="Proteomes" id="UP001500920"/>
    </source>
</evidence>
<dbReference type="Gene3D" id="3.40.430.10">
    <property type="entry name" value="Dihydrofolate Reductase, subunit A"/>
    <property type="match status" value="1"/>
</dbReference>
<dbReference type="EC" id="1.1.1.193" evidence="14"/>
<dbReference type="PROSITE" id="PS00903">
    <property type="entry name" value="CYT_DCMP_DEAMINASES_1"/>
    <property type="match status" value="1"/>
</dbReference>
<comment type="caution">
    <text evidence="16">The sequence shown here is derived from an EMBL/GenBank/DDBJ whole genome shotgun (WGS) entry which is preliminary data.</text>
</comment>
<organism evidence="16 17">
    <name type="scientific">Salinicoccus jeotgali</name>
    <dbReference type="NCBI Taxonomy" id="381634"/>
    <lineage>
        <taxon>Bacteria</taxon>
        <taxon>Bacillati</taxon>
        <taxon>Bacillota</taxon>
        <taxon>Bacilli</taxon>
        <taxon>Bacillales</taxon>
        <taxon>Staphylococcaceae</taxon>
        <taxon>Salinicoccus</taxon>
    </lineage>
</organism>
<comment type="catalytic activity">
    <reaction evidence="12 14">
        <text>5-amino-6-(5-phospho-D-ribitylamino)uracil + NADP(+) = 5-amino-6-(5-phospho-D-ribosylamino)uracil + NADPH + H(+)</text>
        <dbReference type="Rhea" id="RHEA:17845"/>
        <dbReference type="ChEBI" id="CHEBI:15378"/>
        <dbReference type="ChEBI" id="CHEBI:57783"/>
        <dbReference type="ChEBI" id="CHEBI:58349"/>
        <dbReference type="ChEBI" id="CHEBI:58421"/>
        <dbReference type="ChEBI" id="CHEBI:58453"/>
        <dbReference type="EC" id="1.1.1.193"/>
    </reaction>
</comment>
<comment type="similarity">
    <text evidence="5 14">In the C-terminal section; belongs to the HTP reductase family.</text>
</comment>
<dbReference type="EMBL" id="BAABCK010000070">
    <property type="protein sequence ID" value="GAA3734063.1"/>
    <property type="molecule type" value="Genomic_DNA"/>
</dbReference>
<gene>
    <name evidence="16" type="primary">ribD</name>
    <name evidence="16" type="ORF">GCM10022378_22840</name>
</gene>
<evidence type="ECO:0000256" key="1">
    <source>
        <dbReference type="ARBA" id="ARBA00002151"/>
    </source>
</evidence>
<evidence type="ECO:0000313" key="16">
    <source>
        <dbReference type="EMBL" id="GAA3734063.1"/>
    </source>
</evidence>
<comment type="pathway">
    <text evidence="2 14">Cofactor biosynthesis; riboflavin biosynthesis; 5-amino-6-(D-ribitylamino)uracil from GTP: step 2/4.</text>
</comment>
<keyword evidence="8 14" id="KW-0862">Zinc</keyword>
<keyword evidence="14" id="KW-0378">Hydrolase</keyword>
<proteinExistence type="inferred from homology"/>
<keyword evidence="11" id="KW-0511">Multifunctional enzyme</keyword>
<dbReference type="PROSITE" id="PS51747">
    <property type="entry name" value="CYT_DCMP_DEAMINASES_2"/>
    <property type="match status" value="1"/>
</dbReference>
<dbReference type="SUPFAM" id="SSF53597">
    <property type="entry name" value="Dihydrofolate reductase-like"/>
    <property type="match status" value="1"/>
</dbReference>
<keyword evidence="7 14" id="KW-0479">Metal-binding</keyword>
<dbReference type="CDD" id="cd01284">
    <property type="entry name" value="Riboflavin_deaminase-reductase"/>
    <property type="match status" value="1"/>
</dbReference>
<evidence type="ECO:0000256" key="12">
    <source>
        <dbReference type="ARBA" id="ARBA00049861"/>
    </source>
</evidence>
<dbReference type="InterPro" id="IPR004794">
    <property type="entry name" value="Eubact_RibD"/>
</dbReference>
<evidence type="ECO:0000256" key="4">
    <source>
        <dbReference type="ARBA" id="ARBA00005259"/>
    </source>
</evidence>
<evidence type="ECO:0000256" key="11">
    <source>
        <dbReference type="ARBA" id="ARBA00023268"/>
    </source>
</evidence>
<dbReference type="Proteomes" id="UP001500920">
    <property type="component" value="Unassembled WGS sequence"/>
</dbReference>
<comment type="function">
    <text evidence="1 14">Converts 2,5-diamino-6-(ribosylamino)-4(3h)-pyrimidinone 5'-phosphate into 5-amino-6-(ribosylamino)-2,4(1h,3h)-pyrimidinedione 5'-phosphate.</text>
</comment>
<dbReference type="Pfam" id="PF01872">
    <property type="entry name" value="RibD_C"/>
    <property type="match status" value="1"/>
</dbReference>
<protein>
    <recommendedName>
        <fullName evidence="14">Riboflavin biosynthesis protein RibD</fullName>
    </recommendedName>
    <domain>
        <recommendedName>
            <fullName evidence="14">Diaminohydroxyphosphoribosylaminopyrimidine deaminase</fullName>
            <shortName evidence="14">DRAP deaminase</shortName>
            <ecNumber evidence="14">3.5.4.26</ecNumber>
        </recommendedName>
        <alternativeName>
            <fullName evidence="14">Riboflavin-specific deaminase</fullName>
        </alternativeName>
    </domain>
    <domain>
        <recommendedName>
            <fullName evidence="14">5-amino-6-(5-phosphoribosylamino)uracil reductase</fullName>
            <ecNumber evidence="14">1.1.1.193</ecNumber>
        </recommendedName>
        <alternativeName>
            <fullName evidence="14">HTP reductase</fullName>
        </alternativeName>
    </domain>
</protein>
<feature type="domain" description="CMP/dCMP-type deaminase" evidence="15">
    <location>
        <begin position="1"/>
        <end position="118"/>
    </location>
</feature>
<evidence type="ECO:0000256" key="14">
    <source>
        <dbReference type="PIRNR" id="PIRNR006769"/>
    </source>
</evidence>
<dbReference type="PANTHER" id="PTHR38011:SF7">
    <property type="entry name" value="2,5-DIAMINO-6-RIBOSYLAMINO-4(3H)-PYRIMIDINONE 5'-PHOSPHATE REDUCTASE"/>
    <property type="match status" value="1"/>
</dbReference>